<evidence type="ECO:0000259" key="4">
    <source>
        <dbReference type="Pfam" id="PF03816"/>
    </source>
</evidence>
<dbReference type="Proteomes" id="UP000722989">
    <property type="component" value="Unassembled WGS sequence"/>
</dbReference>
<evidence type="ECO:0000256" key="1">
    <source>
        <dbReference type="ARBA" id="ARBA00006068"/>
    </source>
</evidence>
<sequence length="436" mass="46488">MSTNPSGWRSPRVPPWRPSGAPEGRQGFPEGGPARAESPAGGPAGVVYRSRNARKWSRKRPLWVRATLTFGVILLVLSAVTVVGGTYLLGRASRGLHLVSLLGDAAARDEHRHASIAGPINVLLLGLDERPGGNTDGVRADSIIIVHIPAGHAKAYLVSVPRDALVDIPADPKTGYPGGRNKVNAAFQYGSQNGGGRAGGFELLARTVKRFTGISFNGGAIANFAGFESLVKALGGVDMCVDETVTSVHIGRDAEGAFRTPYDITDSGPVPVAGVTPQVYPVGCQHMAPWQALDYVRQRELIPDGDYGRQRHQQQFLQAVLKQATRSGLIYNPVKLNAVLRATGPALTFDPGGVSVAEWLFTLKGLRSDRTVLVRTNGGAFHTREVDGQSTEVLSDESLDLFDQVRRDKVGAFLAAHPDWVATGARGDGRRSQATS</sequence>
<dbReference type="PANTHER" id="PTHR33392">
    <property type="entry name" value="POLYISOPRENYL-TEICHOIC ACID--PEPTIDOGLYCAN TEICHOIC ACID TRANSFERASE TAGU"/>
    <property type="match status" value="1"/>
</dbReference>
<evidence type="ECO:0000256" key="3">
    <source>
        <dbReference type="SAM" id="Phobius"/>
    </source>
</evidence>
<dbReference type="Gene3D" id="3.40.630.190">
    <property type="entry name" value="LCP protein"/>
    <property type="match status" value="1"/>
</dbReference>
<keyword evidence="3" id="KW-1133">Transmembrane helix</keyword>
<accession>A0ABX0Y1Y0</accession>
<evidence type="ECO:0000313" key="5">
    <source>
        <dbReference type="EMBL" id="NJC72359.1"/>
    </source>
</evidence>
<evidence type="ECO:0000313" key="6">
    <source>
        <dbReference type="Proteomes" id="UP000722989"/>
    </source>
</evidence>
<keyword evidence="6" id="KW-1185">Reference proteome</keyword>
<organism evidence="5 6">
    <name type="scientific">Planosporangium thailandense</name>
    <dbReference type="NCBI Taxonomy" id="765197"/>
    <lineage>
        <taxon>Bacteria</taxon>
        <taxon>Bacillati</taxon>
        <taxon>Actinomycetota</taxon>
        <taxon>Actinomycetes</taxon>
        <taxon>Micromonosporales</taxon>
        <taxon>Micromonosporaceae</taxon>
        <taxon>Planosporangium</taxon>
    </lineage>
</organism>
<gene>
    <name evidence="5" type="ORF">HC031_21945</name>
</gene>
<protein>
    <submittedName>
        <fullName evidence="5">LCP family protein</fullName>
    </submittedName>
</protein>
<evidence type="ECO:0000256" key="2">
    <source>
        <dbReference type="SAM" id="MobiDB-lite"/>
    </source>
</evidence>
<dbReference type="EMBL" id="JAATVY010000018">
    <property type="protein sequence ID" value="NJC72359.1"/>
    <property type="molecule type" value="Genomic_DNA"/>
</dbReference>
<reference evidence="5 6" key="1">
    <citation type="submission" date="2020-03" db="EMBL/GenBank/DDBJ databases">
        <title>WGS of the type strain of Planosporangium spp.</title>
        <authorList>
            <person name="Thawai C."/>
        </authorList>
    </citation>
    <scope>NUCLEOTIDE SEQUENCE [LARGE SCALE GENOMIC DNA]</scope>
    <source>
        <strain evidence="5 6">TBRC 5610</strain>
    </source>
</reference>
<feature type="transmembrane region" description="Helical" evidence="3">
    <location>
        <begin position="62"/>
        <end position="89"/>
    </location>
</feature>
<keyword evidence="3" id="KW-0472">Membrane</keyword>
<dbReference type="PANTHER" id="PTHR33392:SF6">
    <property type="entry name" value="POLYISOPRENYL-TEICHOIC ACID--PEPTIDOGLYCAN TEICHOIC ACID TRANSFERASE TAGU"/>
    <property type="match status" value="1"/>
</dbReference>
<feature type="region of interest" description="Disordered" evidence="2">
    <location>
        <begin position="1"/>
        <end position="46"/>
    </location>
</feature>
<dbReference type="RefSeq" id="WP_167927272.1">
    <property type="nucleotide sequence ID" value="NZ_JAATVY010000018.1"/>
</dbReference>
<keyword evidence="3" id="KW-0812">Transmembrane</keyword>
<dbReference type="InterPro" id="IPR004474">
    <property type="entry name" value="LytR_CpsA_psr"/>
</dbReference>
<name>A0ABX0Y1Y0_9ACTN</name>
<comment type="caution">
    <text evidence="5">The sequence shown here is derived from an EMBL/GenBank/DDBJ whole genome shotgun (WGS) entry which is preliminary data.</text>
</comment>
<proteinExistence type="inferred from homology"/>
<dbReference type="InterPro" id="IPR050922">
    <property type="entry name" value="LytR/CpsA/Psr_CW_biosynth"/>
</dbReference>
<feature type="compositionally biased region" description="Low complexity" evidence="2">
    <location>
        <begin position="1"/>
        <end position="11"/>
    </location>
</feature>
<comment type="similarity">
    <text evidence="1">Belongs to the LytR/CpsA/Psr (LCP) family.</text>
</comment>
<dbReference type="Pfam" id="PF03816">
    <property type="entry name" value="LytR_cpsA_psr"/>
    <property type="match status" value="1"/>
</dbReference>
<feature type="domain" description="Cell envelope-related transcriptional attenuator" evidence="4">
    <location>
        <begin position="139"/>
        <end position="324"/>
    </location>
</feature>